<evidence type="ECO:0000313" key="3">
    <source>
        <dbReference type="EMBL" id="RKF74245.1"/>
    </source>
</evidence>
<feature type="compositionally biased region" description="Low complexity" evidence="1">
    <location>
        <begin position="419"/>
        <end position="430"/>
    </location>
</feature>
<evidence type="ECO:0000256" key="1">
    <source>
        <dbReference type="SAM" id="MobiDB-lite"/>
    </source>
</evidence>
<feature type="compositionally biased region" description="Polar residues" evidence="1">
    <location>
        <begin position="191"/>
        <end position="202"/>
    </location>
</feature>
<name>A0A420II82_9PEZI</name>
<feature type="domain" description="MIT" evidence="2">
    <location>
        <begin position="106"/>
        <end position="170"/>
    </location>
</feature>
<feature type="compositionally biased region" description="Polar residues" evidence="1">
    <location>
        <begin position="1"/>
        <end position="17"/>
    </location>
</feature>
<proteinExistence type="predicted"/>
<feature type="compositionally biased region" description="Polar residues" evidence="1">
    <location>
        <begin position="431"/>
        <end position="459"/>
    </location>
</feature>
<evidence type="ECO:0000259" key="2">
    <source>
        <dbReference type="Pfam" id="PF04212"/>
    </source>
</evidence>
<dbReference type="PANTHER" id="PTHR37327:SF1">
    <property type="entry name" value="MICROTUBULE INTERACTING AND TRANSPORT DOMAIN-CONTAINING PROTEIN"/>
    <property type="match status" value="1"/>
</dbReference>
<comment type="caution">
    <text evidence="3">The sequence shown here is derived from an EMBL/GenBank/DDBJ whole genome shotgun (WGS) entry which is preliminary data.</text>
</comment>
<dbReference type="InterPro" id="IPR007330">
    <property type="entry name" value="MIT_dom"/>
</dbReference>
<accession>A0A420II82</accession>
<feature type="region of interest" description="Disordered" evidence="1">
    <location>
        <begin position="414"/>
        <end position="496"/>
    </location>
</feature>
<reference evidence="3 4" key="1">
    <citation type="journal article" date="2018" name="BMC Genomics">
        <title>Comparative genome analyses reveal sequence features reflecting distinct modes of host-adaptation between dicot and monocot powdery mildew.</title>
        <authorList>
            <person name="Wu Y."/>
            <person name="Ma X."/>
            <person name="Pan Z."/>
            <person name="Kale S.D."/>
            <person name="Song Y."/>
            <person name="King H."/>
            <person name="Zhang Q."/>
            <person name="Presley C."/>
            <person name="Deng X."/>
            <person name="Wei C.I."/>
            <person name="Xiao S."/>
        </authorList>
    </citation>
    <scope>NUCLEOTIDE SEQUENCE [LARGE SCALE GENOMIC DNA]</scope>
    <source>
        <strain evidence="3">UMSG1</strain>
    </source>
</reference>
<feature type="region of interest" description="Disordered" evidence="1">
    <location>
        <begin position="178"/>
        <end position="236"/>
    </location>
</feature>
<dbReference type="Gene3D" id="1.20.58.80">
    <property type="entry name" value="Phosphotransferase system, lactose/cellobiose-type IIA subunit"/>
    <property type="match status" value="1"/>
</dbReference>
<dbReference type="AlphaFoldDB" id="A0A420II82"/>
<protein>
    <submittedName>
        <fullName evidence="3">Putative mit domain-containing protein</fullName>
    </submittedName>
</protein>
<feature type="compositionally biased region" description="Basic residues" evidence="1">
    <location>
        <begin position="73"/>
        <end position="82"/>
    </location>
</feature>
<feature type="compositionally biased region" description="Polar residues" evidence="1">
    <location>
        <begin position="526"/>
        <end position="561"/>
    </location>
</feature>
<dbReference type="SUPFAM" id="SSF116846">
    <property type="entry name" value="MIT domain"/>
    <property type="match status" value="1"/>
</dbReference>
<evidence type="ECO:0000313" key="4">
    <source>
        <dbReference type="Proteomes" id="UP000285326"/>
    </source>
</evidence>
<feature type="compositionally biased region" description="Acidic residues" evidence="1">
    <location>
        <begin position="377"/>
        <end position="388"/>
    </location>
</feature>
<dbReference type="Proteomes" id="UP000285326">
    <property type="component" value="Unassembled WGS sequence"/>
</dbReference>
<organism evidence="3 4">
    <name type="scientific">Golovinomyces cichoracearum</name>
    <dbReference type="NCBI Taxonomy" id="62708"/>
    <lineage>
        <taxon>Eukaryota</taxon>
        <taxon>Fungi</taxon>
        <taxon>Dikarya</taxon>
        <taxon>Ascomycota</taxon>
        <taxon>Pezizomycotina</taxon>
        <taxon>Leotiomycetes</taxon>
        <taxon>Erysiphales</taxon>
        <taxon>Erysiphaceae</taxon>
        <taxon>Golovinomyces</taxon>
    </lineage>
</organism>
<feature type="compositionally biased region" description="Pro residues" evidence="1">
    <location>
        <begin position="464"/>
        <end position="476"/>
    </location>
</feature>
<feature type="region of interest" description="Disordered" evidence="1">
    <location>
        <begin position="526"/>
        <end position="632"/>
    </location>
</feature>
<dbReference type="PANTHER" id="PTHR37327">
    <property type="entry name" value="CHROMOSOME 1, WHOLE GENOME SHOTGUN SEQUENCE"/>
    <property type="match status" value="1"/>
</dbReference>
<feature type="compositionally biased region" description="Polar residues" evidence="1">
    <location>
        <begin position="364"/>
        <end position="376"/>
    </location>
</feature>
<dbReference type="Pfam" id="PF04212">
    <property type="entry name" value="MIT"/>
    <property type="match status" value="1"/>
</dbReference>
<feature type="region of interest" description="Disordered" evidence="1">
    <location>
        <begin position="1"/>
        <end position="20"/>
    </location>
</feature>
<feature type="compositionally biased region" description="Polar residues" evidence="1">
    <location>
        <begin position="211"/>
        <end position="233"/>
    </location>
</feature>
<feature type="region of interest" description="Disordered" evidence="1">
    <location>
        <begin position="38"/>
        <end position="94"/>
    </location>
</feature>
<feature type="compositionally biased region" description="Low complexity" evidence="1">
    <location>
        <begin position="577"/>
        <end position="591"/>
    </location>
</feature>
<sequence>MGSTIPSPTGQTLSSTSRTEDYFGKVWEDSSFKLNEYSHKNLISKPRTKESISGTSHEHSENNITTRYEGKYRLKGSSRHRTSINSSGGNPYIERASKHPSQKVMLSKALQKANTAVLLDNAQNFEGAKQAYSEACALLQQVMLRSSGDNDRRKLEAIRDTYTSRIDDLEKISPYNSDLSKALPARPELGQRNTDNSEIINSEQEEDELSATINNPSYQSDQPLSRSMSSSQLPPRRESLLHLAPDTSSFKLDTYSGGIYENTPIEKIDSYETYTESLYIVPPFSTQQSSPPHDHRNSVSFQQRKFSEEVAGSDMNNLSTLLLDEYDEDEIVANVRRKVNLAKQRVRQSEHEAAMQLAYGLERTSLQNQESHNTSVDDPESNESEEEERMLEEMTRDYVMDDFEFDLQCKSALPRESDSSGFSGRTWSSSIESNPTTIGTNVTNVSKACTKPQFPSLQHLNPKAGPPSPPLPPPQQALPSTPSPKNIGLPSTFFEPNSPTVLNRTLLGQSYKPFQLETDLNTTNEYSELSADSNHSRIPSNGNLSQPKNSDSNNMRQNLNHDSPRHHMLPPLLPQQTTTSLSERSSTELLSIPKSLPPQAMGNENDSKYPRPGSPAPVHSSSLRKKYSSSSLRNIRNRSTVISHIEDGSDLSPLTPVSSRFNARIETTQAHSVAHSFPAFLSTANREKKTRSQKVNSYLLEDDVQFPEIPGPPFGNENGAAMSLEPCPTEYLLRPFWLMRALYHTITQPKGGYISSKLYIPCDVWRVKGVKLKNLEEKISSCDLLTAALNRLSKVDTFDASAVLDEMHVFETVLEQTQTLLSKKLGYEVGAQNFGISAGLKEGVLDGDVENSNNSHRSGSTSGKSTFSWRRLRSKNSGLGLSHGFSNKSSTEGIKESLKIKSLPMTSNTTTKMRFAKKDINEVKFTGPNSNYMNALARLFDAAQVIDQIARQVSDPGLRYSEKTRTGLELCVRHAAEFFSFYICRFVLSDIGALLDKFVKKGGEWVLL</sequence>
<feature type="region of interest" description="Disordered" evidence="1">
    <location>
        <begin position="363"/>
        <end position="388"/>
    </location>
</feature>
<gene>
    <name evidence="3" type="ORF">GcM1_240049</name>
</gene>
<dbReference type="InterPro" id="IPR036181">
    <property type="entry name" value="MIT_dom_sf"/>
</dbReference>
<dbReference type="EMBL" id="MCBS01024061">
    <property type="protein sequence ID" value="RKF74245.1"/>
    <property type="molecule type" value="Genomic_DNA"/>
</dbReference>